<dbReference type="AlphaFoldDB" id="A0A2U1T191"/>
<feature type="domain" description="Xylose isomerase-like TIM barrel" evidence="2">
    <location>
        <begin position="22"/>
        <end position="264"/>
    </location>
</feature>
<dbReference type="InterPro" id="IPR050312">
    <property type="entry name" value="IolE/XylAMocC-like"/>
</dbReference>
<evidence type="ECO:0000256" key="1">
    <source>
        <dbReference type="ARBA" id="ARBA00023277"/>
    </source>
</evidence>
<gene>
    <name evidence="3" type="ORF">DF220_07210</name>
</gene>
<dbReference type="InterPro" id="IPR036237">
    <property type="entry name" value="Xyl_isomerase-like_sf"/>
</dbReference>
<dbReference type="RefSeq" id="WP_108997546.1">
    <property type="nucleotide sequence ID" value="NZ_QEEX01000001.1"/>
</dbReference>
<protein>
    <submittedName>
        <fullName evidence="3">Xylose isomerase</fullName>
    </submittedName>
</protein>
<evidence type="ECO:0000259" key="2">
    <source>
        <dbReference type="Pfam" id="PF01261"/>
    </source>
</evidence>
<dbReference type="PANTHER" id="PTHR12110">
    <property type="entry name" value="HYDROXYPYRUVATE ISOMERASE"/>
    <property type="match status" value="1"/>
</dbReference>
<sequence length="287" mass="30931">MNRFAVDHLTALDLSPTELIMAAAHAGFSDVGIRIRPMDETELPWPMAPDSAMMRHALDLLDSTGLGVTQIEVLFLDERVEIASVERDLEIGARLGAEFLYCVGMDDDHARMGDRFGQLETLCRSYGIRPLLEPMAYRPVSTVEAALAIVEQTPTGGVLIDSLHFARSGGVPAAVRNADAFRLPLVQLCDAGAPPSEVPADAVAPRGQRTDISPLQWEARTGRLLPGDGSLDLTELMSALPRDVIVALEAPNPRAIAESGIDVFLADALTKLFRVARSRTTEPGVKA</sequence>
<dbReference type="Gene3D" id="3.20.20.150">
    <property type="entry name" value="Divalent-metal-dependent TIM barrel enzymes"/>
    <property type="match status" value="1"/>
</dbReference>
<accession>A0A2U1T191</accession>
<dbReference type="EMBL" id="QEEX01000001">
    <property type="protein sequence ID" value="PWB97637.1"/>
    <property type="molecule type" value="Genomic_DNA"/>
</dbReference>
<dbReference type="Proteomes" id="UP000244978">
    <property type="component" value="Unassembled WGS sequence"/>
</dbReference>
<name>A0A2U1T191_9MICO</name>
<dbReference type="Pfam" id="PF01261">
    <property type="entry name" value="AP_endonuc_2"/>
    <property type="match status" value="1"/>
</dbReference>
<dbReference type="InterPro" id="IPR013022">
    <property type="entry name" value="Xyl_isomerase-like_TIM-brl"/>
</dbReference>
<evidence type="ECO:0000313" key="3">
    <source>
        <dbReference type="EMBL" id="PWB97637.1"/>
    </source>
</evidence>
<comment type="caution">
    <text evidence="3">The sequence shown here is derived from an EMBL/GenBank/DDBJ whole genome shotgun (WGS) entry which is preliminary data.</text>
</comment>
<organism evidence="3 4">
    <name type="scientific">Homoserinimonas hongtaonis</name>
    <dbReference type="NCBI Taxonomy" id="2079791"/>
    <lineage>
        <taxon>Bacteria</taxon>
        <taxon>Bacillati</taxon>
        <taxon>Actinomycetota</taxon>
        <taxon>Actinomycetes</taxon>
        <taxon>Micrococcales</taxon>
        <taxon>Microbacteriaceae</taxon>
        <taxon>Homoserinimonas</taxon>
    </lineage>
</organism>
<keyword evidence="3" id="KW-0413">Isomerase</keyword>
<dbReference type="PANTHER" id="PTHR12110:SF48">
    <property type="entry name" value="BLL3656 PROTEIN"/>
    <property type="match status" value="1"/>
</dbReference>
<keyword evidence="4" id="KW-1185">Reference proteome</keyword>
<proteinExistence type="predicted"/>
<reference evidence="4" key="1">
    <citation type="submission" date="2018-04" db="EMBL/GenBank/DDBJ databases">
        <authorList>
            <person name="Liu S."/>
            <person name="Wang Z."/>
            <person name="Li J."/>
        </authorList>
    </citation>
    <scope>NUCLEOTIDE SEQUENCE [LARGE SCALE GENOMIC DNA]</scope>
    <source>
        <strain evidence="4">S1194</strain>
    </source>
</reference>
<evidence type="ECO:0000313" key="4">
    <source>
        <dbReference type="Proteomes" id="UP000244978"/>
    </source>
</evidence>
<keyword evidence="1" id="KW-0119">Carbohydrate metabolism</keyword>
<dbReference type="SUPFAM" id="SSF51658">
    <property type="entry name" value="Xylose isomerase-like"/>
    <property type="match status" value="1"/>
</dbReference>
<dbReference type="GO" id="GO:0016853">
    <property type="term" value="F:isomerase activity"/>
    <property type="evidence" value="ECO:0007669"/>
    <property type="project" value="UniProtKB-KW"/>
</dbReference>